<proteinExistence type="predicted"/>
<evidence type="ECO:0000313" key="1">
    <source>
        <dbReference type="EMBL" id="GEM48936.1"/>
    </source>
</evidence>
<gene>
    <name evidence="1" type="ORF">DC3_45710</name>
</gene>
<comment type="caution">
    <text evidence="1">The sequence shown here is derived from an EMBL/GenBank/DDBJ whole genome shotgun (WGS) entry which is preliminary data.</text>
</comment>
<organism evidence="1 2">
    <name type="scientific">Deinococcus cellulosilyticus (strain DSM 18568 / NBRC 106333 / KACC 11606 / 5516J-15)</name>
    <dbReference type="NCBI Taxonomy" id="1223518"/>
    <lineage>
        <taxon>Bacteria</taxon>
        <taxon>Thermotogati</taxon>
        <taxon>Deinococcota</taxon>
        <taxon>Deinococci</taxon>
        <taxon>Deinococcales</taxon>
        <taxon>Deinococcaceae</taxon>
        <taxon>Deinococcus</taxon>
    </lineage>
</organism>
<name>A0A511N8X2_DEIC1</name>
<protein>
    <submittedName>
        <fullName evidence="1">Uncharacterized protein</fullName>
    </submittedName>
</protein>
<keyword evidence="2" id="KW-1185">Reference proteome</keyword>
<dbReference type="Proteomes" id="UP000321306">
    <property type="component" value="Unassembled WGS sequence"/>
</dbReference>
<evidence type="ECO:0000313" key="2">
    <source>
        <dbReference type="Proteomes" id="UP000321306"/>
    </source>
</evidence>
<sequence length="142" mass="16541">MSGLAALMAERSAPIDSNLLSKIVFELEFTEDWLNIGLISTPILEQIAQEYLDEKHINPDPKHYRYRVFRRFMDQNRDLPELHFDGILDLTEYDADPELRETIISDLIDREECPIYILKRIANTRAGVLREKALAKLQTLQP</sequence>
<dbReference type="AlphaFoldDB" id="A0A511N8X2"/>
<reference evidence="1 2" key="1">
    <citation type="submission" date="2019-07" db="EMBL/GenBank/DDBJ databases">
        <title>Whole genome shotgun sequence of Deinococcus cellulosilyticus NBRC 106333.</title>
        <authorList>
            <person name="Hosoyama A."/>
            <person name="Uohara A."/>
            <person name="Ohji S."/>
            <person name="Ichikawa N."/>
        </authorList>
    </citation>
    <scope>NUCLEOTIDE SEQUENCE [LARGE SCALE GENOMIC DNA]</scope>
    <source>
        <strain evidence="1 2">NBRC 106333</strain>
    </source>
</reference>
<accession>A0A511N8X2</accession>
<dbReference type="EMBL" id="BJXB01000026">
    <property type="protein sequence ID" value="GEM48936.1"/>
    <property type="molecule type" value="Genomic_DNA"/>
</dbReference>